<keyword evidence="6" id="KW-0966">Cell projection</keyword>
<comment type="function">
    <text evidence="1">Controls the length of the flagellar hook.</text>
</comment>
<accession>A0A426J3S7</accession>
<keyword evidence="6" id="KW-0969">Cilium</keyword>
<organism evidence="6 7">
    <name type="scientific">Pectobacterium aquaticum</name>
    <dbReference type="NCBI Taxonomy" id="2204145"/>
    <lineage>
        <taxon>Bacteria</taxon>
        <taxon>Pseudomonadati</taxon>
        <taxon>Pseudomonadota</taxon>
        <taxon>Gammaproteobacteria</taxon>
        <taxon>Enterobacterales</taxon>
        <taxon>Pectobacteriaceae</taxon>
        <taxon>Pectobacterium</taxon>
    </lineage>
</organism>
<dbReference type="PRINTS" id="PR01007">
    <property type="entry name" value="FLGHOOKFLIK"/>
</dbReference>
<dbReference type="Pfam" id="PF02120">
    <property type="entry name" value="Flg_hook"/>
    <property type="match status" value="1"/>
</dbReference>
<evidence type="ECO:0000256" key="4">
    <source>
        <dbReference type="SAM" id="MobiDB-lite"/>
    </source>
</evidence>
<sequence>MNLSALPIATTASDTSSSSASLLTQGELPKDFVDLLSKRISQVADDASGKKTFDKVEKEALLSALGKDNASLSRDDLNALLSSFSSLTGATITAGQKNPEIVEQAKFKNLDKKEGDSTAEDTIAVQALLAMLQSTPLPIQPAADSIAATAVNAGLNIPGLIDAKRQNEAPAPVLNNPASVLNNTGESTRGTLAALLDTSVTPDKDAGISRDLHHAAKQTSSATTESTDEAAKFALTTPNSLAGDRNVSESVSTLGNGASQTTPPVAQAMPIQPASVGTATSSPQAASAQLNAPFGSPQWQDALGQQIIMFSRNGQQTVELRLNPQELGALHISLKIDDNQAQIHLASASGQVRSALEAALPHLRNAMAESGINLGQSSVGSDSSAWQQQMAGNNNDGNNRGPSYQQQFSHSSESTSELLDVPEPLRSMASSVNGVDIFA</sequence>
<dbReference type="RefSeq" id="WP_116237984.1">
    <property type="nucleotide sequence ID" value="NZ_QHJW02000027.1"/>
</dbReference>
<reference evidence="6" key="1">
    <citation type="submission" date="2018-11" db="EMBL/GenBank/DDBJ databases">
        <title>Draft genome sequences of proposed Pectobacterium aquaticum sp. nov. isolated in France from fresh water.</title>
        <authorList>
            <person name="Pedron J."/>
            <person name="Barny M.A."/>
        </authorList>
    </citation>
    <scope>NUCLEOTIDE SEQUENCE [LARGE SCALE GENOMIC DNA]</scope>
    <source>
        <strain evidence="6">A35-S23-M15</strain>
    </source>
</reference>
<dbReference type="Proteomes" id="UP000256817">
    <property type="component" value="Unassembled WGS sequence"/>
</dbReference>
<keyword evidence="6" id="KW-0282">Flagellum</keyword>
<feature type="region of interest" description="Disordered" evidence="4">
    <location>
        <begin position="374"/>
        <end position="422"/>
    </location>
</feature>
<dbReference type="PANTHER" id="PTHR37533">
    <property type="entry name" value="FLAGELLAR HOOK-LENGTH CONTROL PROTEIN"/>
    <property type="match status" value="1"/>
</dbReference>
<evidence type="ECO:0000256" key="2">
    <source>
        <dbReference type="ARBA" id="ARBA00009149"/>
    </source>
</evidence>
<keyword evidence="7" id="KW-1185">Reference proteome</keyword>
<name>A0A426J3S7_9GAMM</name>
<proteinExistence type="inferred from homology"/>
<dbReference type="InterPro" id="IPR001635">
    <property type="entry name" value="Flag_hook_Flik"/>
</dbReference>
<feature type="compositionally biased region" description="Polar residues" evidence="4">
    <location>
        <begin position="248"/>
        <end position="264"/>
    </location>
</feature>
<keyword evidence="3" id="KW-1005">Bacterial flagellum biogenesis</keyword>
<dbReference type="Gene3D" id="3.30.750.140">
    <property type="match status" value="1"/>
</dbReference>
<dbReference type="InterPro" id="IPR021136">
    <property type="entry name" value="Flagellar_hook_control-like_C"/>
</dbReference>
<dbReference type="EMBL" id="QHJW02000027">
    <property type="protein sequence ID" value="RRO07591.1"/>
    <property type="molecule type" value="Genomic_DNA"/>
</dbReference>
<feature type="region of interest" description="Disordered" evidence="4">
    <location>
        <begin position="236"/>
        <end position="293"/>
    </location>
</feature>
<evidence type="ECO:0000256" key="1">
    <source>
        <dbReference type="ARBA" id="ARBA00003944"/>
    </source>
</evidence>
<gene>
    <name evidence="6" type="ORF">DMB85_012665</name>
</gene>
<dbReference type="InterPro" id="IPR052563">
    <property type="entry name" value="FliK"/>
</dbReference>
<evidence type="ECO:0000259" key="5">
    <source>
        <dbReference type="Pfam" id="PF02120"/>
    </source>
</evidence>
<feature type="compositionally biased region" description="Low complexity" evidence="4">
    <location>
        <begin position="278"/>
        <end position="289"/>
    </location>
</feature>
<feature type="compositionally biased region" description="Polar residues" evidence="4">
    <location>
        <begin position="374"/>
        <end position="417"/>
    </location>
</feature>
<protein>
    <submittedName>
        <fullName evidence="6">Flagellar hook-length control protein FliK</fullName>
    </submittedName>
</protein>
<dbReference type="CDD" id="cd17470">
    <property type="entry name" value="T3SS_Flik_C"/>
    <property type="match status" value="1"/>
</dbReference>
<evidence type="ECO:0000256" key="3">
    <source>
        <dbReference type="ARBA" id="ARBA00022795"/>
    </source>
</evidence>
<dbReference type="InterPro" id="IPR038610">
    <property type="entry name" value="FliK-like_C_sf"/>
</dbReference>
<comment type="caution">
    <text evidence="6">The sequence shown here is derived from an EMBL/GenBank/DDBJ whole genome shotgun (WGS) entry which is preliminary data.</text>
</comment>
<dbReference type="PANTHER" id="PTHR37533:SF2">
    <property type="entry name" value="FLAGELLAR HOOK-LENGTH CONTROL PROTEIN"/>
    <property type="match status" value="1"/>
</dbReference>
<comment type="similarity">
    <text evidence="2">Belongs to the FliK family.</text>
</comment>
<evidence type="ECO:0000313" key="6">
    <source>
        <dbReference type="EMBL" id="RRO07591.1"/>
    </source>
</evidence>
<feature type="domain" description="Flagellar hook-length control protein-like C-terminal" evidence="5">
    <location>
        <begin position="305"/>
        <end position="386"/>
    </location>
</feature>
<evidence type="ECO:0000313" key="7">
    <source>
        <dbReference type="Proteomes" id="UP000256817"/>
    </source>
</evidence>